<evidence type="ECO:0000313" key="1">
    <source>
        <dbReference type="EMBL" id="MCU9595058.1"/>
    </source>
</evidence>
<name>A0ABT2WH91_9BACI</name>
<organism evidence="1 2">
    <name type="scientific">Pallidibacillus thermolactis</name>
    <dbReference type="NCBI Taxonomy" id="251051"/>
    <lineage>
        <taxon>Bacteria</taxon>
        <taxon>Bacillati</taxon>
        <taxon>Bacillota</taxon>
        <taxon>Bacilli</taxon>
        <taxon>Bacillales</taxon>
        <taxon>Bacillaceae</taxon>
        <taxon>Pallidibacillus</taxon>
    </lineage>
</organism>
<comment type="caution">
    <text evidence="1">The sequence shown here is derived from an EMBL/GenBank/DDBJ whole genome shotgun (WGS) entry which is preliminary data.</text>
</comment>
<dbReference type="RefSeq" id="WP_173661583.1">
    <property type="nucleotide sequence ID" value="NZ_JAOUSE010000037.1"/>
</dbReference>
<proteinExistence type="predicted"/>
<sequence>MYIENTGIESLILDLNTLDDILPQYGLIRAGTWDYERVTYDRKIVLHEHVYYLRVQGEAIEGDVGAQDATIQLKVPILGKHYYPHGIEYGEDENFPKALVSQCKKILDTLYTEIKPLAKKEEVEVEE</sequence>
<dbReference type="InterPro" id="IPR014967">
    <property type="entry name" value="Uncharacterised_YugN-like"/>
</dbReference>
<protein>
    <submittedName>
        <fullName evidence="1">YugN-like family protein</fullName>
    </submittedName>
</protein>
<accession>A0ABT2WH91</accession>
<dbReference type="EMBL" id="JAOUSE010000037">
    <property type="protein sequence ID" value="MCU9595058.1"/>
    <property type="molecule type" value="Genomic_DNA"/>
</dbReference>
<evidence type="ECO:0000313" key="2">
    <source>
        <dbReference type="Proteomes" id="UP001208656"/>
    </source>
</evidence>
<keyword evidence="2" id="KW-1185">Reference proteome</keyword>
<dbReference type="Pfam" id="PF08868">
    <property type="entry name" value="YugN"/>
    <property type="match status" value="1"/>
</dbReference>
<reference evidence="1 2" key="1">
    <citation type="submission" date="2022-10" db="EMBL/GenBank/DDBJ databases">
        <title>Description of Fervidibacillus gen. nov. in the family Fervidibacillaceae fam. nov. with two species, Fervidibacillus albus sp. nov., and Fervidibacillus halotolerans sp. nov., isolated from tidal flat sediments.</title>
        <authorList>
            <person name="Kwon K.K."/>
            <person name="Yang S.-H."/>
        </authorList>
    </citation>
    <scope>NUCLEOTIDE SEQUENCE [LARGE SCALE GENOMIC DNA]</scope>
    <source>
        <strain evidence="1 2">DSM 23332</strain>
    </source>
</reference>
<dbReference type="SUPFAM" id="SSF160755">
    <property type="entry name" value="YugN-like"/>
    <property type="match status" value="1"/>
</dbReference>
<dbReference type="Proteomes" id="UP001208656">
    <property type="component" value="Unassembled WGS sequence"/>
</dbReference>
<dbReference type="InterPro" id="IPR036491">
    <property type="entry name" value="YugN-like_sf"/>
</dbReference>
<dbReference type="Gene3D" id="3.30.310.100">
    <property type="entry name" value="YugN-like"/>
    <property type="match status" value="1"/>
</dbReference>
<gene>
    <name evidence="1" type="ORF">OEV82_11485</name>
</gene>